<organism evidence="2 3">
    <name type="scientific">Pleurodeles waltl</name>
    <name type="common">Iberian ribbed newt</name>
    <dbReference type="NCBI Taxonomy" id="8319"/>
    <lineage>
        <taxon>Eukaryota</taxon>
        <taxon>Metazoa</taxon>
        <taxon>Chordata</taxon>
        <taxon>Craniata</taxon>
        <taxon>Vertebrata</taxon>
        <taxon>Euteleostomi</taxon>
        <taxon>Amphibia</taxon>
        <taxon>Batrachia</taxon>
        <taxon>Caudata</taxon>
        <taxon>Salamandroidea</taxon>
        <taxon>Salamandridae</taxon>
        <taxon>Pleurodelinae</taxon>
        <taxon>Pleurodeles</taxon>
    </lineage>
</organism>
<sequence length="154" mass="16944">MSWGRWRCLQQCLWWRCWRRGLCLRGWRRCMCQHLLREKVGCLLQPEAVQVAVQVAVFAAVQVGVNVDRRCDTGPSVSATMPSPDLPFCFWPFPTFDGGAVVLPSLRGTLASLMFGALHDPAVTGTTVPGDVVTEVLGWDLESLALGEGRAGEV</sequence>
<name>A0AAV7QF75_PLEWA</name>
<protein>
    <recommendedName>
        <fullName evidence="4">Secreted protein</fullName>
    </recommendedName>
</protein>
<dbReference type="EMBL" id="JANPWB010000010">
    <property type="protein sequence ID" value="KAJ1136933.1"/>
    <property type="molecule type" value="Genomic_DNA"/>
</dbReference>
<dbReference type="Proteomes" id="UP001066276">
    <property type="component" value="Chromosome 6"/>
</dbReference>
<evidence type="ECO:0000313" key="2">
    <source>
        <dbReference type="EMBL" id="KAJ1136933.1"/>
    </source>
</evidence>
<reference evidence="2" key="1">
    <citation type="journal article" date="2022" name="bioRxiv">
        <title>Sequencing and chromosome-scale assembly of the giantPleurodeles waltlgenome.</title>
        <authorList>
            <person name="Brown T."/>
            <person name="Elewa A."/>
            <person name="Iarovenko S."/>
            <person name="Subramanian E."/>
            <person name="Araus A.J."/>
            <person name="Petzold A."/>
            <person name="Susuki M."/>
            <person name="Suzuki K.-i.T."/>
            <person name="Hayashi T."/>
            <person name="Toyoda A."/>
            <person name="Oliveira C."/>
            <person name="Osipova E."/>
            <person name="Leigh N.D."/>
            <person name="Simon A."/>
            <person name="Yun M.H."/>
        </authorList>
    </citation>
    <scope>NUCLEOTIDE SEQUENCE</scope>
    <source>
        <strain evidence="2">20211129_DDA</strain>
        <tissue evidence="2">Liver</tissue>
    </source>
</reference>
<dbReference type="AlphaFoldDB" id="A0AAV7QF75"/>
<evidence type="ECO:0000313" key="3">
    <source>
        <dbReference type="Proteomes" id="UP001066276"/>
    </source>
</evidence>
<proteinExistence type="predicted"/>
<keyword evidence="1" id="KW-0732">Signal</keyword>
<accession>A0AAV7QF75</accession>
<evidence type="ECO:0000256" key="1">
    <source>
        <dbReference type="SAM" id="SignalP"/>
    </source>
</evidence>
<feature type="chain" id="PRO_5043865927" description="Secreted protein" evidence="1">
    <location>
        <begin position="24"/>
        <end position="154"/>
    </location>
</feature>
<evidence type="ECO:0008006" key="4">
    <source>
        <dbReference type="Google" id="ProtNLM"/>
    </source>
</evidence>
<gene>
    <name evidence="2" type="ORF">NDU88_003347</name>
</gene>
<feature type="signal peptide" evidence="1">
    <location>
        <begin position="1"/>
        <end position="23"/>
    </location>
</feature>
<comment type="caution">
    <text evidence="2">The sequence shown here is derived from an EMBL/GenBank/DDBJ whole genome shotgun (WGS) entry which is preliminary data.</text>
</comment>
<keyword evidence="3" id="KW-1185">Reference proteome</keyword>